<comment type="caution">
    <text evidence="2">The sequence shown here is derived from an EMBL/GenBank/DDBJ whole genome shotgun (WGS) entry which is preliminary data.</text>
</comment>
<dbReference type="EMBL" id="JAXCGZ010017093">
    <property type="protein sequence ID" value="KAK7068874.1"/>
    <property type="molecule type" value="Genomic_DNA"/>
</dbReference>
<protein>
    <submittedName>
        <fullName evidence="2">Uncharacterized protein</fullName>
    </submittedName>
</protein>
<sequence>MFCNIDSIMTSPSEGPVIEEIGDSVEEIIVGDPDGEISPSELTSKVSVSMKNHSLVVEVEGAPDLPDTPTITENGKTHHFTEAQVEPMVPKISGGDLLKATHLPISNELGVYLKRSKSERVRPRNTSQDEGVGDMDSFEQDISPRPHQRRLSMGHHPHSRHATPQRLTVEPENGNFGISTSDLSLDSNSSCNPSYKYGNQVIRIRKDRRRKRVPEPRGGWEEAVATPTNQQAPNLYTLLVRRGRLASVTRPRLWSRNATCQPIREAMEVPLI</sequence>
<proteinExistence type="predicted"/>
<gene>
    <name evidence="2" type="ORF">SK128_027882</name>
</gene>
<dbReference type="Proteomes" id="UP001381693">
    <property type="component" value="Unassembled WGS sequence"/>
</dbReference>
<accession>A0AAN8ZZD4</accession>
<keyword evidence="3" id="KW-1185">Reference proteome</keyword>
<evidence type="ECO:0000313" key="3">
    <source>
        <dbReference type="Proteomes" id="UP001381693"/>
    </source>
</evidence>
<feature type="region of interest" description="Disordered" evidence="1">
    <location>
        <begin position="117"/>
        <end position="142"/>
    </location>
</feature>
<dbReference type="AlphaFoldDB" id="A0AAN8ZZD4"/>
<organism evidence="2 3">
    <name type="scientific">Halocaridina rubra</name>
    <name type="common">Hawaiian red shrimp</name>
    <dbReference type="NCBI Taxonomy" id="373956"/>
    <lineage>
        <taxon>Eukaryota</taxon>
        <taxon>Metazoa</taxon>
        <taxon>Ecdysozoa</taxon>
        <taxon>Arthropoda</taxon>
        <taxon>Crustacea</taxon>
        <taxon>Multicrustacea</taxon>
        <taxon>Malacostraca</taxon>
        <taxon>Eumalacostraca</taxon>
        <taxon>Eucarida</taxon>
        <taxon>Decapoda</taxon>
        <taxon>Pleocyemata</taxon>
        <taxon>Caridea</taxon>
        <taxon>Atyoidea</taxon>
        <taxon>Atyidae</taxon>
        <taxon>Halocaridina</taxon>
    </lineage>
</organism>
<evidence type="ECO:0000256" key="1">
    <source>
        <dbReference type="SAM" id="MobiDB-lite"/>
    </source>
</evidence>
<reference evidence="2 3" key="1">
    <citation type="submission" date="2023-11" db="EMBL/GenBank/DDBJ databases">
        <title>Halocaridina rubra genome assembly.</title>
        <authorList>
            <person name="Smith C."/>
        </authorList>
    </citation>
    <scope>NUCLEOTIDE SEQUENCE [LARGE SCALE GENOMIC DNA]</scope>
    <source>
        <strain evidence="2">EP-1</strain>
        <tissue evidence="2">Whole</tissue>
    </source>
</reference>
<evidence type="ECO:0000313" key="2">
    <source>
        <dbReference type="EMBL" id="KAK7068874.1"/>
    </source>
</evidence>
<name>A0AAN8ZZD4_HALRR</name>